<name>A0A108UBM9_9GAMM</name>
<dbReference type="AlphaFoldDB" id="A0A108UBM9"/>
<sequence>MQARCIDGCVCHVGRPGYGSGRNCNGPGAGPNRRIAESCAFRGETVAPLSKPSGPRSRRLATRFAASSHRLAAACMPATARAAYILRHLSKLSRFG</sequence>
<organism evidence="1 2">
    <name type="scientific">Lysobacter capsici AZ78</name>
    <dbReference type="NCBI Taxonomy" id="1444315"/>
    <lineage>
        <taxon>Bacteria</taxon>
        <taxon>Pseudomonadati</taxon>
        <taxon>Pseudomonadota</taxon>
        <taxon>Gammaproteobacteria</taxon>
        <taxon>Lysobacterales</taxon>
        <taxon>Lysobacteraceae</taxon>
        <taxon>Lysobacter</taxon>
    </lineage>
</organism>
<protein>
    <submittedName>
        <fullName evidence="1">Uncharacterized protein</fullName>
    </submittedName>
</protein>
<reference evidence="1 2" key="1">
    <citation type="journal article" date="2014" name="Genome Announc.">
        <title>Draft Genome Sequence of Lysobacter capsici AZ78, a Bacterium Antagonistic to Plant-Pathogenic Oomycetes.</title>
        <authorList>
            <person name="Puopolo G."/>
            <person name="Sonego P."/>
            <person name="Engelen K."/>
            <person name="Pertot I."/>
        </authorList>
    </citation>
    <scope>NUCLEOTIDE SEQUENCE [LARGE SCALE GENOMIC DNA]</scope>
    <source>
        <strain evidence="1 2">AZ78</strain>
    </source>
</reference>
<dbReference type="EMBL" id="JAJA02000001">
    <property type="protein sequence ID" value="KWS06115.1"/>
    <property type="molecule type" value="Genomic_DNA"/>
</dbReference>
<dbReference type="Proteomes" id="UP000023435">
    <property type="component" value="Unassembled WGS sequence"/>
</dbReference>
<accession>A0A108UBM9</accession>
<evidence type="ECO:0000313" key="1">
    <source>
        <dbReference type="EMBL" id="KWS06115.1"/>
    </source>
</evidence>
<gene>
    <name evidence="1" type="ORF">AZ78_3669</name>
</gene>
<proteinExistence type="predicted"/>
<comment type="caution">
    <text evidence="1">The sequence shown here is derived from an EMBL/GenBank/DDBJ whole genome shotgun (WGS) entry which is preliminary data.</text>
</comment>
<evidence type="ECO:0000313" key="2">
    <source>
        <dbReference type="Proteomes" id="UP000023435"/>
    </source>
</evidence>
<keyword evidence="2" id="KW-1185">Reference proteome</keyword>